<dbReference type="AlphaFoldDB" id="A0A0J6W5G6"/>
<comment type="caution">
    <text evidence="2">The sequence shown here is derived from an EMBL/GenBank/DDBJ whole genome shotgun (WGS) entry which is preliminary data.</text>
</comment>
<sequence length="437" mass="46867">MPSQSAQWVVTARLLRRMGFGVTGAAVDAAVSDDWVTHVERALAADPEADPGAVTTPMPTFDTPEPPGKSASANAHKQYQHALSRQLDELAQWWPARMAAVHEPVGEKLTLLWHNHFATSAQKVRIAAWMAAQNQTLRTLCLADFRTLSYAMLTDSAMVQWLDAQTNTARSANENLAREFMELFALGHGNGYTEDDVRSGARALTGWVLNRGGPPSLVAKRHDGGVKTFLGVTGNLDAAQFCDAVLAQPRSPIYVTGRLWSQLAGSDPSPAASARLTAAYGQARDLRALTRAVLTDPEFVSAPPAKVNTPVEWLVGVARSLGVSLATEKTAARTRSALRTLGQQPFFPPDVGGWPHGQVWLSTASTSVRFSTAEALAAGADLSIVEQAASRDRLDAVGYQIGIGDWTDRSARALAPLTVNPRRLVAAAVNTPEYLTS</sequence>
<gene>
    <name evidence="2" type="ORF">MOBUDSM44075_01640</name>
</gene>
<feature type="region of interest" description="Disordered" evidence="1">
    <location>
        <begin position="44"/>
        <end position="78"/>
    </location>
</feature>
<evidence type="ECO:0000256" key="1">
    <source>
        <dbReference type="SAM" id="MobiDB-lite"/>
    </source>
</evidence>
<evidence type="ECO:0000313" key="2">
    <source>
        <dbReference type="EMBL" id="KMO77734.1"/>
    </source>
</evidence>
<reference evidence="2 3" key="1">
    <citation type="journal article" date="2015" name="Genome Biol. Evol.">
        <title>Characterization of Three Mycobacterium spp. with Potential Use in Bioremediation by Genome Sequencing and Comparative Genomics.</title>
        <authorList>
            <person name="Das S."/>
            <person name="Pettersson B.M."/>
            <person name="Behra P.R."/>
            <person name="Ramesh M."/>
            <person name="Dasgupta S."/>
            <person name="Bhattacharya A."/>
            <person name="Kirsebom L.A."/>
        </authorList>
    </citation>
    <scope>NUCLEOTIDE SEQUENCE [LARGE SCALE GENOMIC DNA]</scope>
    <source>
        <strain evidence="2 3">DSM 44075</strain>
    </source>
</reference>
<dbReference type="Proteomes" id="UP000036313">
    <property type="component" value="Unassembled WGS sequence"/>
</dbReference>
<dbReference type="Pfam" id="PF08811">
    <property type="entry name" value="DUF1800"/>
    <property type="match status" value="1"/>
</dbReference>
<protein>
    <recommendedName>
        <fullName evidence="4">DUF1800 domain-containing protein</fullName>
    </recommendedName>
</protein>
<dbReference type="EMBL" id="JYNU01000009">
    <property type="protein sequence ID" value="KMO77734.1"/>
    <property type="molecule type" value="Genomic_DNA"/>
</dbReference>
<name>A0A0J6W5G6_9MYCO</name>
<dbReference type="InterPro" id="IPR014917">
    <property type="entry name" value="DUF1800"/>
</dbReference>
<evidence type="ECO:0008006" key="4">
    <source>
        <dbReference type="Google" id="ProtNLM"/>
    </source>
</evidence>
<accession>A0A0J6W5G6</accession>
<dbReference type="RefSeq" id="WP_048422759.1">
    <property type="nucleotide sequence ID" value="NZ_JYNU01000009.1"/>
</dbReference>
<evidence type="ECO:0000313" key="3">
    <source>
        <dbReference type="Proteomes" id="UP000036313"/>
    </source>
</evidence>
<organism evidence="2 3">
    <name type="scientific">Mycolicibacterium obuense</name>
    <dbReference type="NCBI Taxonomy" id="1807"/>
    <lineage>
        <taxon>Bacteria</taxon>
        <taxon>Bacillati</taxon>
        <taxon>Actinomycetota</taxon>
        <taxon>Actinomycetes</taxon>
        <taxon>Mycobacteriales</taxon>
        <taxon>Mycobacteriaceae</taxon>
        <taxon>Mycolicibacterium</taxon>
    </lineage>
</organism>
<dbReference type="PATRIC" id="fig|1807.14.peg.1649"/>
<proteinExistence type="predicted"/>